<evidence type="ECO:0000256" key="2">
    <source>
        <dbReference type="SAM" id="MobiDB-lite"/>
    </source>
</evidence>
<dbReference type="EMBL" id="LPNM01000010">
    <property type="protein sequence ID" value="OEJ82067.1"/>
    <property type="molecule type" value="Genomic_DNA"/>
</dbReference>
<evidence type="ECO:0000313" key="4">
    <source>
        <dbReference type="Proteomes" id="UP000095728"/>
    </source>
</evidence>
<feature type="coiled-coil region" evidence="1">
    <location>
        <begin position="26"/>
        <end position="53"/>
    </location>
</feature>
<feature type="region of interest" description="Disordered" evidence="2">
    <location>
        <begin position="57"/>
        <end position="82"/>
    </location>
</feature>
<protein>
    <submittedName>
        <fullName evidence="3">Uncharacterized protein</fullName>
    </submittedName>
</protein>
<organism evidence="3 4">
    <name type="scientific">Hanseniaspora osmophila</name>
    <dbReference type="NCBI Taxonomy" id="56408"/>
    <lineage>
        <taxon>Eukaryota</taxon>
        <taxon>Fungi</taxon>
        <taxon>Dikarya</taxon>
        <taxon>Ascomycota</taxon>
        <taxon>Saccharomycotina</taxon>
        <taxon>Saccharomycetes</taxon>
        <taxon>Saccharomycodales</taxon>
        <taxon>Saccharomycodaceae</taxon>
        <taxon>Hanseniaspora</taxon>
    </lineage>
</organism>
<name>A0A1E5R582_9ASCO</name>
<accession>A0A1E5R582</accession>
<keyword evidence="4" id="KW-1185">Reference proteome</keyword>
<dbReference type="InParanoid" id="A0A1E5R582"/>
<reference evidence="4" key="1">
    <citation type="journal article" date="2016" name="Genome Announc.">
        <title>Genome sequences of three species of Hanseniaspora isolated from spontaneous wine fermentations.</title>
        <authorList>
            <person name="Sternes P.R."/>
            <person name="Lee D."/>
            <person name="Kutyna D.R."/>
            <person name="Borneman A.R."/>
        </authorList>
    </citation>
    <scope>NUCLEOTIDE SEQUENCE [LARGE SCALE GENOMIC DNA]</scope>
    <source>
        <strain evidence="4">AWRI3579</strain>
    </source>
</reference>
<dbReference type="Proteomes" id="UP000095728">
    <property type="component" value="Unassembled WGS sequence"/>
</dbReference>
<sequence length="82" mass="8897">MTSQNEGTDTPTEFTPGLLSDMLKKIQQGETTATQLENMLDKIEAQMASIIEEMGEPGATISGSSLDVETCEDELETEKTPE</sequence>
<proteinExistence type="predicted"/>
<comment type="caution">
    <text evidence="3">The sequence shown here is derived from an EMBL/GenBank/DDBJ whole genome shotgun (WGS) entry which is preliminary data.</text>
</comment>
<dbReference type="AlphaFoldDB" id="A0A1E5R582"/>
<evidence type="ECO:0000313" key="3">
    <source>
        <dbReference type="EMBL" id="OEJ82067.1"/>
    </source>
</evidence>
<keyword evidence="1" id="KW-0175">Coiled coil</keyword>
<gene>
    <name evidence="3" type="ORF">AWRI3579_g3677</name>
</gene>
<evidence type="ECO:0000256" key="1">
    <source>
        <dbReference type="SAM" id="Coils"/>
    </source>
</evidence>
<dbReference type="OrthoDB" id="5398685at2759"/>